<protein>
    <submittedName>
        <fullName evidence="2">Uncharacterized protein</fullName>
    </submittedName>
</protein>
<dbReference type="EMBL" id="CP055981">
    <property type="protein sequence ID" value="QMS37827.1"/>
    <property type="molecule type" value="Genomic_DNA"/>
</dbReference>
<accession>A0A0L1BNH3</accession>
<dbReference type="AlphaFoldDB" id="A0A0L1BNH3"/>
<reference evidence="2 3" key="1">
    <citation type="submission" date="2020-06" db="EMBL/GenBank/DDBJ databases">
        <title>REHAB project genomes.</title>
        <authorList>
            <person name="Shaw L.P."/>
        </authorList>
    </citation>
    <scope>NUCLEOTIDE SEQUENCE [LARGE SCALE GENOMIC DNA]</scope>
    <source>
        <strain evidence="2 3">RHB01-C20</strain>
    </source>
</reference>
<evidence type="ECO:0000313" key="1">
    <source>
        <dbReference type="EMBL" id="QMS37827.1"/>
    </source>
</evidence>
<dbReference type="Proteomes" id="UP000514533">
    <property type="component" value="Chromosome"/>
</dbReference>
<name>A0A0L1BNH3_ECOLX</name>
<evidence type="ECO:0000313" key="2">
    <source>
        <dbReference type="EMBL" id="QMS39164.1"/>
    </source>
</evidence>
<gene>
    <name evidence="1" type="ORF">HVV39_07290</name>
    <name evidence="2" type="ORF">HVV39_14655</name>
</gene>
<sequence length="150" mass="17818">MNTEKQLPSGIDNNCPYVTDSNEKYFEDWKAGRMAPDDVERCKTFFDQGTEIFPGADHKLAYRLCWLGHWLIHSRHWFFRDDGFISIPEAVKFALIHQHHWLPATVEQMTPAEISLALTDYWSEYWTSQKALNYMTDWQYQALCSYRKLD</sequence>
<proteinExistence type="predicted"/>
<organism evidence="2 3">
    <name type="scientific">Escherichia coli</name>
    <dbReference type="NCBI Taxonomy" id="562"/>
    <lineage>
        <taxon>Bacteria</taxon>
        <taxon>Pseudomonadati</taxon>
        <taxon>Pseudomonadota</taxon>
        <taxon>Gammaproteobacteria</taxon>
        <taxon>Enterobacterales</taxon>
        <taxon>Enterobacteriaceae</taxon>
        <taxon>Escherichia</taxon>
    </lineage>
</organism>
<dbReference type="EMBL" id="CP055981">
    <property type="protein sequence ID" value="QMS39164.1"/>
    <property type="molecule type" value="Genomic_DNA"/>
</dbReference>
<dbReference type="RefSeq" id="WP_050940365.1">
    <property type="nucleotide sequence ID" value="NZ_JBPKHD010000002.1"/>
</dbReference>
<evidence type="ECO:0000313" key="3">
    <source>
        <dbReference type="Proteomes" id="UP000514533"/>
    </source>
</evidence>